<dbReference type="PANTHER" id="PTHR42865:SF7">
    <property type="entry name" value="PROTON_GLUTAMATE-ASPARTATE SYMPORTER"/>
    <property type="match status" value="1"/>
</dbReference>
<evidence type="ECO:0000313" key="8">
    <source>
        <dbReference type="EMBL" id="XCJ16892.1"/>
    </source>
</evidence>
<dbReference type="InterPro" id="IPR036458">
    <property type="entry name" value="Na:dicarbo_symporter_sf"/>
</dbReference>
<dbReference type="SUPFAM" id="SSF118215">
    <property type="entry name" value="Proton glutamate symport protein"/>
    <property type="match status" value="1"/>
</dbReference>
<dbReference type="AlphaFoldDB" id="A0AAU8IF77"/>
<keyword evidence="3" id="KW-1003">Cell membrane</keyword>
<keyword evidence="5 7" id="KW-1133">Transmembrane helix</keyword>
<dbReference type="PANTHER" id="PTHR42865">
    <property type="entry name" value="PROTON/GLUTAMATE-ASPARTATE SYMPORTER"/>
    <property type="match status" value="1"/>
</dbReference>
<feature type="transmembrane region" description="Helical" evidence="7">
    <location>
        <begin position="215"/>
        <end position="239"/>
    </location>
</feature>
<name>A0AAU8IF77_9BACL</name>
<protein>
    <submittedName>
        <fullName evidence="8">Dicarboxylate/amino acid:cation symporter</fullName>
    </submittedName>
</protein>
<evidence type="ECO:0000256" key="5">
    <source>
        <dbReference type="ARBA" id="ARBA00022989"/>
    </source>
</evidence>
<evidence type="ECO:0000256" key="3">
    <source>
        <dbReference type="ARBA" id="ARBA00022475"/>
    </source>
</evidence>
<feature type="transmembrane region" description="Helical" evidence="7">
    <location>
        <begin position="184"/>
        <end position="209"/>
    </location>
</feature>
<feature type="transmembrane region" description="Helical" evidence="7">
    <location>
        <begin position="324"/>
        <end position="348"/>
    </location>
</feature>
<dbReference type="GO" id="GO:0005886">
    <property type="term" value="C:plasma membrane"/>
    <property type="evidence" value="ECO:0007669"/>
    <property type="project" value="UniProtKB-SubCell"/>
</dbReference>
<evidence type="ECO:0000256" key="7">
    <source>
        <dbReference type="SAM" id="Phobius"/>
    </source>
</evidence>
<dbReference type="Pfam" id="PF00375">
    <property type="entry name" value="SDF"/>
    <property type="match status" value="1"/>
</dbReference>
<proteinExistence type="predicted"/>
<organism evidence="8">
    <name type="scientific">Sporolactobacillus sp. Y61</name>
    <dbReference type="NCBI Taxonomy" id="3160863"/>
    <lineage>
        <taxon>Bacteria</taxon>
        <taxon>Bacillati</taxon>
        <taxon>Bacillota</taxon>
        <taxon>Bacilli</taxon>
        <taxon>Bacillales</taxon>
        <taxon>Sporolactobacillaceae</taxon>
        <taxon>Sporolactobacillus</taxon>
    </lineage>
</organism>
<dbReference type="EMBL" id="CP159510">
    <property type="protein sequence ID" value="XCJ16892.1"/>
    <property type="molecule type" value="Genomic_DNA"/>
</dbReference>
<evidence type="ECO:0000256" key="6">
    <source>
        <dbReference type="ARBA" id="ARBA00023136"/>
    </source>
</evidence>
<dbReference type="InterPro" id="IPR001991">
    <property type="entry name" value="Na-dicarboxylate_symporter"/>
</dbReference>
<dbReference type="Gene3D" id="1.10.3860.10">
    <property type="entry name" value="Sodium:dicarboxylate symporter"/>
    <property type="match status" value="1"/>
</dbReference>
<feature type="transmembrane region" description="Helical" evidence="7">
    <location>
        <begin position="48"/>
        <end position="67"/>
    </location>
</feature>
<accession>A0AAU8IF77</accession>
<dbReference type="PRINTS" id="PR00173">
    <property type="entry name" value="EDTRNSPORT"/>
</dbReference>
<feature type="transmembrane region" description="Helical" evidence="7">
    <location>
        <begin position="251"/>
        <end position="272"/>
    </location>
</feature>
<keyword evidence="2" id="KW-0813">Transport</keyword>
<reference evidence="8" key="1">
    <citation type="submission" date="2024-06" db="EMBL/GenBank/DDBJ databases">
        <authorList>
            <person name="Fan A."/>
            <person name="Zhang F.Y."/>
            <person name="Zhang L."/>
        </authorList>
    </citation>
    <scope>NUCLEOTIDE SEQUENCE</scope>
    <source>
        <strain evidence="8">Y61</strain>
    </source>
</reference>
<sequence>MKLSTKITVSLLLGIIAGIILNLFFPSIIPGLDQYVLSPVGKIFLRGIQFIVVPIVFTSLIVGFTSIKNSEKVGRLTWRLLSLYIVTNLVALVVGMATAAILKPGNSVSNIGELSTQKAAQGQGILDWLVSIVPTNPFESFSTGNLLQIIFTAILIIVGIRLVGEKANPFVSFVKSFHEIIGKITSVVMKFSPIGVFALISSVIATQGLELVQKLVMYIVGLILAVVIMIFVYFLFLTFMKISPVRFWKSFLPAFGIAFGTSSSNAALPVAIENAQGPFKMKKEIASFAISLGTALKRDGACIMQGFNALFIAQLFDVELTPTLIVSVMISTVIVSFSTAGVPGAGIIMMSTVLTAAGLPLEGIAIVAGVDRLTEGFRTLLNVLGNTANAAMLDKWENKEVESAN</sequence>
<evidence type="ECO:0000256" key="4">
    <source>
        <dbReference type="ARBA" id="ARBA00022692"/>
    </source>
</evidence>
<comment type="subcellular location">
    <subcellularLocation>
        <location evidence="1">Cell membrane</location>
        <topology evidence="1">Multi-pass membrane protein</topology>
    </subcellularLocation>
</comment>
<evidence type="ECO:0000256" key="2">
    <source>
        <dbReference type="ARBA" id="ARBA00022448"/>
    </source>
</evidence>
<gene>
    <name evidence="8" type="ORF">ABNN70_14875</name>
</gene>
<feature type="transmembrane region" description="Helical" evidence="7">
    <location>
        <begin position="146"/>
        <end position="163"/>
    </location>
</feature>
<keyword evidence="6 7" id="KW-0472">Membrane</keyword>
<dbReference type="GO" id="GO:0015293">
    <property type="term" value="F:symporter activity"/>
    <property type="evidence" value="ECO:0007669"/>
    <property type="project" value="UniProtKB-KW"/>
</dbReference>
<evidence type="ECO:0000256" key="1">
    <source>
        <dbReference type="ARBA" id="ARBA00004651"/>
    </source>
</evidence>
<feature type="transmembrane region" description="Helical" evidence="7">
    <location>
        <begin position="79"/>
        <end position="102"/>
    </location>
</feature>
<keyword evidence="4 7" id="KW-0812">Transmembrane</keyword>
<dbReference type="RefSeq" id="WP_353948251.1">
    <property type="nucleotide sequence ID" value="NZ_CP159510.1"/>
</dbReference>
<feature type="transmembrane region" description="Helical" evidence="7">
    <location>
        <begin position="7"/>
        <end position="28"/>
    </location>
</feature>